<gene>
    <name evidence="7" type="ORF">DFJ69_6529</name>
</gene>
<dbReference type="Pfam" id="PF00296">
    <property type="entry name" value="Bac_luciferase"/>
    <property type="match status" value="1"/>
</dbReference>
<name>A0A3D9T254_9ACTN</name>
<keyword evidence="8" id="KW-1185">Reference proteome</keyword>
<evidence type="ECO:0000256" key="4">
    <source>
        <dbReference type="ARBA" id="ARBA00023033"/>
    </source>
</evidence>
<keyword evidence="2" id="KW-0288">FMN</keyword>
<dbReference type="SUPFAM" id="SSF51679">
    <property type="entry name" value="Bacterial luciferase-like"/>
    <property type="match status" value="1"/>
</dbReference>
<dbReference type="Gene3D" id="3.20.20.30">
    <property type="entry name" value="Luciferase-like domain"/>
    <property type="match status" value="1"/>
</dbReference>
<dbReference type="EMBL" id="QTTT01000001">
    <property type="protein sequence ID" value="REF00931.1"/>
    <property type="molecule type" value="Genomic_DNA"/>
</dbReference>
<keyword evidence="3" id="KW-0560">Oxidoreductase</keyword>
<accession>A0A3D9T254</accession>
<feature type="domain" description="Luciferase-like" evidence="6">
    <location>
        <begin position="14"/>
        <end position="235"/>
    </location>
</feature>
<evidence type="ECO:0000313" key="8">
    <source>
        <dbReference type="Proteomes" id="UP000256661"/>
    </source>
</evidence>
<dbReference type="PANTHER" id="PTHR42847">
    <property type="entry name" value="ALKANESULFONATE MONOOXYGENASE"/>
    <property type="match status" value="1"/>
</dbReference>
<organism evidence="7 8">
    <name type="scientific">Thermomonospora umbrina</name>
    <dbReference type="NCBI Taxonomy" id="111806"/>
    <lineage>
        <taxon>Bacteria</taxon>
        <taxon>Bacillati</taxon>
        <taxon>Actinomycetota</taxon>
        <taxon>Actinomycetes</taxon>
        <taxon>Streptosporangiales</taxon>
        <taxon>Thermomonosporaceae</taxon>
        <taxon>Thermomonospora</taxon>
    </lineage>
</organism>
<feature type="region of interest" description="Disordered" evidence="5">
    <location>
        <begin position="279"/>
        <end position="304"/>
    </location>
</feature>
<dbReference type="InterPro" id="IPR011251">
    <property type="entry name" value="Luciferase-like_dom"/>
</dbReference>
<dbReference type="OrthoDB" id="3206024at2"/>
<dbReference type="Proteomes" id="UP000256661">
    <property type="component" value="Unassembled WGS sequence"/>
</dbReference>
<dbReference type="GO" id="GO:0046306">
    <property type="term" value="P:alkanesulfonate catabolic process"/>
    <property type="evidence" value="ECO:0007669"/>
    <property type="project" value="TreeGrafter"/>
</dbReference>
<sequence>MKVGFAVPVTGRWATPDNQARIARRAEELGYHSIWTLQRLLNPADSADLTYRNVPDPLVTLAYLAGLTDRVRLGVAVVNMPFFSPPLLAKQAATLDHVSGGRLDLGLGLGWMPAEFAATGAPSDRRGARAEEFIAALRALWTTDVSSYEGEFHSIPPVVMEPKPLQSPEPPLLLGGKTPPALRRAGRLAAGWISASGADLTTMDEQIAVVREAAERAGRDPDALRIVCRGAVRVRPPGRPDRRPLTGSFAEILDDCARLAADGVTELFVDLNFDPEITGPNVSPDASMERAEEALEALRPADGR</sequence>
<dbReference type="InterPro" id="IPR050172">
    <property type="entry name" value="SsuD_RutA_monooxygenase"/>
</dbReference>
<dbReference type="InterPro" id="IPR036661">
    <property type="entry name" value="Luciferase-like_sf"/>
</dbReference>
<evidence type="ECO:0000313" key="7">
    <source>
        <dbReference type="EMBL" id="REF00931.1"/>
    </source>
</evidence>
<dbReference type="InterPro" id="IPR019921">
    <property type="entry name" value="Lucif-like_OxRdtase_Rv2161c"/>
</dbReference>
<keyword evidence="4" id="KW-0503">Monooxygenase</keyword>
<evidence type="ECO:0000256" key="2">
    <source>
        <dbReference type="ARBA" id="ARBA00022643"/>
    </source>
</evidence>
<evidence type="ECO:0000256" key="3">
    <source>
        <dbReference type="ARBA" id="ARBA00023002"/>
    </source>
</evidence>
<comment type="caution">
    <text evidence="7">The sequence shown here is derived from an EMBL/GenBank/DDBJ whole genome shotgun (WGS) entry which is preliminary data.</text>
</comment>
<dbReference type="PANTHER" id="PTHR42847:SF4">
    <property type="entry name" value="ALKANESULFONATE MONOOXYGENASE-RELATED"/>
    <property type="match status" value="1"/>
</dbReference>
<evidence type="ECO:0000256" key="1">
    <source>
        <dbReference type="ARBA" id="ARBA00022630"/>
    </source>
</evidence>
<dbReference type="NCBIfam" id="TIGR03619">
    <property type="entry name" value="F420_Rv2161c"/>
    <property type="match status" value="1"/>
</dbReference>
<protein>
    <submittedName>
        <fullName evidence="7">Putative F420-dependent oxidoreductase</fullName>
    </submittedName>
</protein>
<keyword evidence="1" id="KW-0285">Flavoprotein</keyword>
<dbReference type="AlphaFoldDB" id="A0A3D9T254"/>
<evidence type="ECO:0000259" key="6">
    <source>
        <dbReference type="Pfam" id="PF00296"/>
    </source>
</evidence>
<dbReference type="GO" id="GO:0008726">
    <property type="term" value="F:alkanesulfonate monooxygenase activity"/>
    <property type="evidence" value="ECO:0007669"/>
    <property type="project" value="TreeGrafter"/>
</dbReference>
<reference evidence="7 8" key="1">
    <citation type="submission" date="2018-08" db="EMBL/GenBank/DDBJ databases">
        <title>Sequencing the genomes of 1000 actinobacteria strains.</title>
        <authorList>
            <person name="Klenk H.-P."/>
        </authorList>
    </citation>
    <scope>NUCLEOTIDE SEQUENCE [LARGE SCALE GENOMIC DNA]</scope>
    <source>
        <strain evidence="7 8">DSM 43927</strain>
    </source>
</reference>
<proteinExistence type="predicted"/>
<dbReference type="RefSeq" id="WP_116026032.1">
    <property type="nucleotide sequence ID" value="NZ_QTTT01000001.1"/>
</dbReference>
<evidence type="ECO:0000256" key="5">
    <source>
        <dbReference type="SAM" id="MobiDB-lite"/>
    </source>
</evidence>